<accession>A0AAD2AK70</accession>
<evidence type="ECO:0000313" key="2">
    <source>
        <dbReference type="Proteomes" id="UP000834106"/>
    </source>
</evidence>
<dbReference type="EMBL" id="OU503058">
    <property type="protein sequence ID" value="CAI9788031.1"/>
    <property type="molecule type" value="Genomic_DNA"/>
</dbReference>
<reference evidence="1" key="1">
    <citation type="submission" date="2023-05" db="EMBL/GenBank/DDBJ databases">
        <authorList>
            <person name="Huff M."/>
        </authorList>
    </citation>
    <scope>NUCLEOTIDE SEQUENCE</scope>
</reference>
<keyword evidence="2" id="KW-1185">Reference proteome</keyword>
<proteinExistence type="predicted"/>
<sequence>MVLGILPDKLFVDRSMRVTVFKLPISADTIAEDCKPLTLVGMTPVNSLSNRLNIARLLNLPISSGIFPWILHLHAANISREVEKLPIEAGSFPLRRFSPITNLFKLRHSVKEVRKVNSEYGD</sequence>
<gene>
    <name evidence="1" type="ORF">FPE_LOCUS35461</name>
</gene>
<dbReference type="Proteomes" id="UP000834106">
    <property type="component" value="Chromosome 23"/>
</dbReference>
<name>A0AAD2AK70_9LAMI</name>
<protein>
    <submittedName>
        <fullName evidence="1">Uncharacterized protein</fullName>
    </submittedName>
</protein>
<organism evidence="1 2">
    <name type="scientific">Fraxinus pennsylvanica</name>
    <dbReference type="NCBI Taxonomy" id="56036"/>
    <lineage>
        <taxon>Eukaryota</taxon>
        <taxon>Viridiplantae</taxon>
        <taxon>Streptophyta</taxon>
        <taxon>Embryophyta</taxon>
        <taxon>Tracheophyta</taxon>
        <taxon>Spermatophyta</taxon>
        <taxon>Magnoliopsida</taxon>
        <taxon>eudicotyledons</taxon>
        <taxon>Gunneridae</taxon>
        <taxon>Pentapetalae</taxon>
        <taxon>asterids</taxon>
        <taxon>lamiids</taxon>
        <taxon>Lamiales</taxon>
        <taxon>Oleaceae</taxon>
        <taxon>Oleeae</taxon>
        <taxon>Fraxinus</taxon>
    </lineage>
</organism>
<evidence type="ECO:0000313" key="1">
    <source>
        <dbReference type="EMBL" id="CAI9788031.1"/>
    </source>
</evidence>
<dbReference type="AlphaFoldDB" id="A0AAD2AK70"/>